<protein>
    <recommendedName>
        <fullName evidence="3">Coatomer subunit epsilon</fullName>
    </recommendedName>
</protein>
<dbReference type="KEGG" id="bmic:BMR1_03g02820"/>
<dbReference type="RefSeq" id="XP_021338658.1">
    <property type="nucleotide sequence ID" value="XM_021482103.1"/>
</dbReference>
<dbReference type="Pfam" id="PF04733">
    <property type="entry name" value="Coatomer_E"/>
    <property type="match status" value="1"/>
</dbReference>
<keyword evidence="2" id="KW-1185">Reference proteome</keyword>
<accession>A0A1R4ABX9</accession>
<dbReference type="Gene3D" id="1.25.40.10">
    <property type="entry name" value="Tetratricopeptide repeat domain"/>
    <property type="match status" value="1"/>
</dbReference>
<sequence length="306" mass="34309">MNANDLSKAISERFTTGYYSRCLELCNNNPRISTSELIAQRCKICLKQFSDMTVLCSLDSDDPNSRAIALSKQIAELRKGTGKIPLEHKEMLFQSLNDFMYHGSSQEELLPESLTLLADAYLQLEDHKSAIKLCSKSNAQTCAMGMYIHLRMNTYSMALEISKSVALQHNNSPTCLLASAYANFSNGKWCEGFDLISSAERALDALDPMIVQQPDSVCFATAKAIGYMGMGDWQLALEHLEQVKNDPCNDGNLLANMVTCYWNLNNEEGAQKTYKLLEESYPNNTLVVDTKFITQCVEEFEAKYCK</sequence>
<dbReference type="AlphaFoldDB" id="A0A1R4ABX9"/>
<dbReference type="Proteomes" id="UP000002899">
    <property type="component" value="Chromosome III"/>
</dbReference>
<dbReference type="EMBL" id="LN871598">
    <property type="protein sequence ID" value="SJK86506.1"/>
    <property type="molecule type" value="Genomic_DNA"/>
</dbReference>
<dbReference type="SUPFAM" id="SSF81901">
    <property type="entry name" value="HCP-like"/>
    <property type="match status" value="1"/>
</dbReference>
<reference evidence="1 2" key="3">
    <citation type="journal article" date="2016" name="Sci. Rep.">
        <title>Genome-wide diversity and gene expression profiling of Babesia microti isolates identify polymorphic genes that mediate host-pathogen interactions.</title>
        <authorList>
            <person name="Silva J.C."/>
            <person name="Cornillot E."/>
            <person name="McCracken C."/>
            <person name="Usmani-Brown S."/>
            <person name="Dwivedi A."/>
            <person name="Ifeonu O.O."/>
            <person name="Crabtree J."/>
            <person name="Gotia H.T."/>
            <person name="Virji A.Z."/>
            <person name="Reynes C."/>
            <person name="Colinge J."/>
            <person name="Kumar V."/>
            <person name="Lawres L."/>
            <person name="Pazzi J.E."/>
            <person name="Pablo J.V."/>
            <person name="Hung C."/>
            <person name="Brancato J."/>
            <person name="Kumari P."/>
            <person name="Orvis J."/>
            <person name="Tretina K."/>
            <person name="Chibucos M."/>
            <person name="Ott S."/>
            <person name="Sadzewicz L."/>
            <person name="Sengamalay N."/>
            <person name="Shetty A.C."/>
            <person name="Su Q."/>
            <person name="Tallon L."/>
            <person name="Fraser C.M."/>
            <person name="Frutos R."/>
            <person name="Molina D.M."/>
            <person name="Krause P.J."/>
            <person name="Ben Mamoun C."/>
        </authorList>
    </citation>
    <scope>NUCLEOTIDE SEQUENCE [LARGE SCALE GENOMIC DNA]</scope>
    <source>
        <strain evidence="1 2">RI</strain>
    </source>
</reference>
<reference evidence="1 2" key="1">
    <citation type="journal article" date="2012" name="Nucleic Acids Res.">
        <title>Sequencing of the smallest Apicomplexan genome from the human pathogen Babesia microti.</title>
        <authorList>
            <person name="Cornillot E."/>
            <person name="Hadj-Kaddour K."/>
            <person name="Dassouli A."/>
            <person name="Noel B."/>
            <person name="Ranwez V."/>
            <person name="Vacherie B."/>
            <person name="Augagneur Y."/>
            <person name="Bres V."/>
            <person name="Duclos A."/>
            <person name="Randazzo S."/>
            <person name="Carcy B."/>
            <person name="Debierre-Grockiego F."/>
            <person name="Delbecq S."/>
            <person name="Moubri-Menage K."/>
            <person name="Shams-Eldin H."/>
            <person name="Usmani-Brown S."/>
            <person name="Bringaud F."/>
            <person name="Wincker P."/>
            <person name="Vivares C.P."/>
            <person name="Schwarz R.T."/>
            <person name="Schetters T.P."/>
            <person name="Krause P.J."/>
            <person name="Gorenflot A."/>
            <person name="Berry V."/>
            <person name="Barbe V."/>
            <person name="Ben Mamoun C."/>
        </authorList>
    </citation>
    <scope>NUCLEOTIDE SEQUENCE [LARGE SCALE GENOMIC DNA]</scope>
    <source>
        <strain evidence="1 2">RI</strain>
    </source>
</reference>
<evidence type="ECO:0008006" key="3">
    <source>
        <dbReference type="Google" id="ProtNLM"/>
    </source>
</evidence>
<dbReference type="VEuPathDB" id="PiroplasmaDB:BMR1_03g02820"/>
<organism evidence="1 2">
    <name type="scientific">Babesia microti (strain RI)</name>
    <dbReference type="NCBI Taxonomy" id="1133968"/>
    <lineage>
        <taxon>Eukaryota</taxon>
        <taxon>Sar</taxon>
        <taxon>Alveolata</taxon>
        <taxon>Apicomplexa</taxon>
        <taxon>Aconoidasida</taxon>
        <taxon>Piroplasmida</taxon>
        <taxon>Babesiidae</taxon>
        <taxon>Babesia</taxon>
    </lineage>
</organism>
<name>A0A1R4ABX9_BABMR</name>
<proteinExistence type="predicted"/>
<gene>
    <name evidence="1" type="ORF">BMR1_03g02820</name>
</gene>
<dbReference type="GeneID" id="24425206"/>
<evidence type="ECO:0000313" key="2">
    <source>
        <dbReference type="Proteomes" id="UP000002899"/>
    </source>
</evidence>
<dbReference type="InterPro" id="IPR011990">
    <property type="entry name" value="TPR-like_helical_dom_sf"/>
</dbReference>
<reference evidence="1 2" key="2">
    <citation type="journal article" date="2013" name="PLoS ONE">
        <title>Whole genome mapping and re-organization of the nuclear and mitochondrial genomes of Babesia microti isolates.</title>
        <authorList>
            <person name="Cornillot E."/>
            <person name="Dassouli A."/>
            <person name="Garg A."/>
            <person name="Pachikara N."/>
            <person name="Randazzo S."/>
            <person name="Depoix D."/>
            <person name="Carcy B."/>
            <person name="Delbecq S."/>
            <person name="Frutos R."/>
            <person name="Silva J.C."/>
            <person name="Sutton R."/>
            <person name="Krause P.J."/>
            <person name="Mamoun C.B."/>
        </authorList>
    </citation>
    <scope>NUCLEOTIDE SEQUENCE [LARGE SCALE GENOMIC DNA]</scope>
    <source>
        <strain evidence="1 2">RI</strain>
    </source>
</reference>
<evidence type="ECO:0000313" key="1">
    <source>
        <dbReference type="EMBL" id="SJK86506.1"/>
    </source>
</evidence>